<dbReference type="EMBL" id="GGEC01065640">
    <property type="protein sequence ID" value="MBX46124.1"/>
    <property type="molecule type" value="Transcribed_RNA"/>
</dbReference>
<name>A0A2P2NUI0_RHIMU</name>
<evidence type="ECO:0000313" key="1">
    <source>
        <dbReference type="EMBL" id="MBX46124.1"/>
    </source>
</evidence>
<accession>A0A2P2NUI0</accession>
<reference evidence="1" key="1">
    <citation type="submission" date="2018-02" db="EMBL/GenBank/DDBJ databases">
        <title>Rhizophora mucronata_Transcriptome.</title>
        <authorList>
            <person name="Meera S.P."/>
            <person name="Sreeshan A."/>
            <person name="Augustine A."/>
        </authorList>
    </citation>
    <scope>NUCLEOTIDE SEQUENCE</scope>
    <source>
        <tissue evidence="1">Leaf</tissue>
    </source>
</reference>
<proteinExistence type="predicted"/>
<protein>
    <submittedName>
        <fullName evidence="1">Uncharacterized protein</fullName>
    </submittedName>
</protein>
<dbReference type="AlphaFoldDB" id="A0A2P2NUI0"/>
<sequence length="64" mass="6879">MSPSRLITSFGCQLPTAKMSSPNSENDVLLVVEPSSDLFHPKHDSSVELSCLLSKSMSSPPFSP</sequence>
<organism evidence="1">
    <name type="scientific">Rhizophora mucronata</name>
    <name type="common">Asiatic mangrove</name>
    <dbReference type="NCBI Taxonomy" id="61149"/>
    <lineage>
        <taxon>Eukaryota</taxon>
        <taxon>Viridiplantae</taxon>
        <taxon>Streptophyta</taxon>
        <taxon>Embryophyta</taxon>
        <taxon>Tracheophyta</taxon>
        <taxon>Spermatophyta</taxon>
        <taxon>Magnoliopsida</taxon>
        <taxon>eudicotyledons</taxon>
        <taxon>Gunneridae</taxon>
        <taxon>Pentapetalae</taxon>
        <taxon>rosids</taxon>
        <taxon>fabids</taxon>
        <taxon>Malpighiales</taxon>
        <taxon>Rhizophoraceae</taxon>
        <taxon>Rhizophora</taxon>
    </lineage>
</organism>